<feature type="transmembrane region" description="Helical" evidence="1">
    <location>
        <begin position="374"/>
        <end position="394"/>
    </location>
</feature>
<organism evidence="2 3">
    <name type="scientific">Streptococcus suivaginalis</name>
    <dbReference type="NCBI Taxonomy" id="3028082"/>
    <lineage>
        <taxon>Bacteria</taxon>
        <taxon>Bacillati</taxon>
        <taxon>Bacillota</taxon>
        <taxon>Bacilli</taxon>
        <taxon>Lactobacillales</taxon>
        <taxon>Streptococcaceae</taxon>
        <taxon>Streptococcus</taxon>
    </lineage>
</organism>
<feature type="transmembrane region" description="Helical" evidence="1">
    <location>
        <begin position="241"/>
        <end position="256"/>
    </location>
</feature>
<dbReference type="PANTHER" id="PTHR37422:SF13">
    <property type="entry name" value="LIPOPOLYSACCHARIDE BIOSYNTHESIS PROTEIN PA4999-RELATED"/>
    <property type="match status" value="1"/>
</dbReference>
<feature type="transmembrane region" description="Helical" evidence="1">
    <location>
        <begin position="289"/>
        <end position="311"/>
    </location>
</feature>
<name>A0AA96VEP4_9STRE</name>
<feature type="transmembrane region" description="Helical" evidence="1">
    <location>
        <begin position="262"/>
        <end position="282"/>
    </location>
</feature>
<feature type="transmembrane region" description="Helical" evidence="1">
    <location>
        <begin position="27"/>
        <end position="51"/>
    </location>
</feature>
<keyword evidence="3" id="KW-1185">Reference proteome</keyword>
<protein>
    <submittedName>
        <fullName evidence="2">Uncharacterized protein</fullName>
    </submittedName>
</protein>
<sequence>MSKGFGFSTLTGKDDDMYKSDKYKFGLGLFFTSLFAVTQNQFVILAYFLVLFCQEFYYMTKFRHDKIIQQILMSIPLMGITVVHGFPLGNLYIAFFALYLLFIYRKIGLKKSKFFVFIFFIYADLLRWSIFSDAGFNSVGITSIPILYLCIFAGISAFEETSRSQLVNAYIPSFIEGVVLSVLYGVITRFLAGGFVNIFVNTSILNRNEGASGDPNYFGLYICLAVAMLILLMMEEKSYSALNYLSAFLLLLFGLSSSSRMFYIIALVLIIMLLFVFVIQIFKGLILPNVFILLVLGLVLFVAKDIFFSNINYLLTRFEMDNISQLTSGRSDLLSSYVEFTNSVWIRMLFGIGIAQYNIRSGIGAYAHNMYIEFYVTLGLIGSIVLLIIGIIFLLNNLMNRNRKYFTIWSLLPLAIIGVGGFGVNFLEVDSFYMLMSLVFASVTINNKEKRINEINWLDDYQLNSKYRR</sequence>
<feature type="transmembrane region" description="Helical" evidence="1">
    <location>
        <begin position="406"/>
        <end position="425"/>
    </location>
</feature>
<evidence type="ECO:0000256" key="1">
    <source>
        <dbReference type="SAM" id="Phobius"/>
    </source>
</evidence>
<dbReference type="RefSeq" id="WP_316715925.1">
    <property type="nucleotide sequence ID" value="NZ_CP118733.1"/>
</dbReference>
<dbReference type="Proteomes" id="UP001304088">
    <property type="component" value="Chromosome"/>
</dbReference>
<proteinExistence type="predicted"/>
<keyword evidence="1" id="KW-1133">Transmembrane helix</keyword>
<evidence type="ECO:0000313" key="2">
    <source>
        <dbReference type="EMBL" id="WNY47891.1"/>
    </source>
</evidence>
<feature type="transmembrane region" description="Helical" evidence="1">
    <location>
        <begin position="114"/>
        <end position="130"/>
    </location>
</feature>
<dbReference type="PANTHER" id="PTHR37422">
    <property type="entry name" value="TEICHURONIC ACID BIOSYNTHESIS PROTEIN TUAE"/>
    <property type="match status" value="1"/>
</dbReference>
<feature type="transmembrane region" description="Helical" evidence="1">
    <location>
        <begin position="170"/>
        <end position="196"/>
    </location>
</feature>
<dbReference type="InterPro" id="IPR051533">
    <property type="entry name" value="WaaL-like"/>
</dbReference>
<dbReference type="AlphaFoldDB" id="A0AA96VEP4"/>
<accession>A0AA96VEP4</accession>
<feature type="transmembrane region" description="Helical" evidence="1">
    <location>
        <begin position="216"/>
        <end position="234"/>
    </location>
</feature>
<dbReference type="EMBL" id="CP118733">
    <property type="protein sequence ID" value="WNY47891.1"/>
    <property type="molecule type" value="Genomic_DNA"/>
</dbReference>
<reference evidence="2 3" key="1">
    <citation type="submission" date="2023-02" db="EMBL/GenBank/DDBJ databases">
        <title>Streptococcus sp. Genome Sequencing and Assembly.</title>
        <authorList>
            <person name="Shore S.M."/>
            <person name="Nicholson T.L."/>
        </authorList>
    </citation>
    <scope>NUCLEOTIDE SEQUENCE [LARGE SCALE GENOMIC DNA]</scope>
    <source>
        <strain evidence="2 3">29896</strain>
    </source>
</reference>
<keyword evidence="1" id="KW-0812">Transmembrane</keyword>
<keyword evidence="1" id="KW-0472">Membrane</keyword>
<gene>
    <name evidence="2" type="ORF">PXH68_04055</name>
</gene>
<feature type="transmembrane region" description="Helical" evidence="1">
    <location>
        <begin position="71"/>
        <end position="102"/>
    </location>
</feature>
<dbReference type="KEGG" id="ssuv:PXH68_04055"/>
<evidence type="ECO:0000313" key="3">
    <source>
        <dbReference type="Proteomes" id="UP001304088"/>
    </source>
</evidence>
<feature type="transmembrane region" description="Helical" evidence="1">
    <location>
        <begin position="136"/>
        <end position="158"/>
    </location>
</feature>